<accession>A0A0N4UMK7</accession>
<name>A0A0N4UMK7_DRAME</name>
<proteinExistence type="predicted"/>
<protein>
    <submittedName>
        <fullName evidence="5">NTR domain-containing protein</fullName>
    </submittedName>
</protein>
<evidence type="ECO:0000313" key="5">
    <source>
        <dbReference type="WBParaSite" id="DME_0000908901-mRNA-1"/>
    </source>
</evidence>
<organism evidence="3 5">
    <name type="scientific">Dracunculus medinensis</name>
    <name type="common">Guinea worm</name>
    <dbReference type="NCBI Taxonomy" id="318479"/>
    <lineage>
        <taxon>Eukaryota</taxon>
        <taxon>Metazoa</taxon>
        <taxon>Ecdysozoa</taxon>
        <taxon>Nematoda</taxon>
        <taxon>Chromadorea</taxon>
        <taxon>Rhabditida</taxon>
        <taxon>Spirurina</taxon>
        <taxon>Dracunculoidea</taxon>
        <taxon>Dracunculidae</taxon>
        <taxon>Dracunculus</taxon>
    </lineage>
</organism>
<reference evidence="2 4" key="2">
    <citation type="submission" date="2018-11" db="EMBL/GenBank/DDBJ databases">
        <authorList>
            <consortium name="Pathogen Informatics"/>
        </authorList>
    </citation>
    <scope>NUCLEOTIDE SEQUENCE [LARGE SCALE GENOMIC DNA]</scope>
</reference>
<dbReference type="EMBL" id="UYYG01001227">
    <property type="protein sequence ID" value="VDN60620.1"/>
    <property type="molecule type" value="Genomic_DNA"/>
</dbReference>
<feature type="signal peptide" evidence="1">
    <location>
        <begin position="1"/>
        <end position="18"/>
    </location>
</feature>
<evidence type="ECO:0000313" key="3">
    <source>
        <dbReference type="Proteomes" id="UP000038040"/>
    </source>
</evidence>
<dbReference type="WBParaSite" id="DME_0000908901-mRNA-1">
    <property type="protein sequence ID" value="DME_0000908901-mRNA-1"/>
    <property type="gene ID" value="DME_0000908901"/>
</dbReference>
<feature type="chain" id="PRO_5041039239" evidence="1">
    <location>
        <begin position="19"/>
        <end position="147"/>
    </location>
</feature>
<sequence length="147" mass="16972">MLIAKIFIWLLLLNYIYAGCYQKRLCCPGNNVSCTATDDGISHLPLMQTTASSLYKVVYDDKHRKIGKLVAEDFIELEGSAENIYDKYSSAENQPMYLIELANITTPSFKRLIFGPAYDDINEQEEIMRYFRGHKIIRCERSLMLLN</sequence>
<dbReference type="AlphaFoldDB" id="A0A0N4UMK7"/>
<keyword evidence="4" id="KW-1185">Reference proteome</keyword>
<gene>
    <name evidence="2" type="ORF">DME_LOCUS10593</name>
</gene>
<evidence type="ECO:0000313" key="2">
    <source>
        <dbReference type="EMBL" id="VDN60620.1"/>
    </source>
</evidence>
<evidence type="ECO:0000256" key="1">
    <source>
        <dbReference type="SAM" id="SignalP"/>
    </source>
</evidence>
<keyword evidence="1" id="KW-0732">Signal</keyword>
<dbReference type="Proteomes" id="UP000038040">
    <property type="component" value="Unplaced"/>
</dbReference>
<dbReference type="Proteomes" id="UP000274756">
    <property type="component" value="Unassembled WGS sequence"/>
</dbReference>
<reference evidence="5" key="1">
    <citation type="submission" date="2017-02" db="UniProtKB">
        <authorList>
            <consortium name="WormBaseParasite"/>
        </authorList>
    </citation>
    <scope>IDENTIFICATION</scope>
</reference>
<dbReference type="OrthoDB" id="5876482at2759"/>
<evidence type="ECO:0000313" key="4">
    <source>
        <dbReference type="Proteomes" id="UP000274756"/>
    </source>
</evidence>